<dbReference type="PANTHER" id="PTHR17224:SF1">
    <property type="entry name" value="PEPTIDYL-TRNA HYDROLASE"/>
    <property type="match status" value="1"/>
</dbReference>
<dbReference type="InterPro" id="IPR036416">
    <property type="entry name" value="Pept_tRNA_hydro_sf"/>
</dbReference>
<dbReference type="GO" id="GO:0072344">
    <property type="term" value="P:rescue of stalled ribosome"/>
    <property type="evidence" value="ECO:0007669"/>
    <property type="project" value="UniProtKB-UniRule"/>
</dbReference>
<evidence type="ECO:0000256" key="9">
    <source>
        <dbReference type="RuleBase" id="RU004320"/>
    </source>
</evidence>
<evidence type="ECO:0000256" key="6">
    <source>
        <dbReference type="ARBA" id="ARBA00050038"/>
    </source>
</evidence>
<dbReference type="EC" id="3.1.1.29" evidence="1 7"/>
<dbReference type="CDD" id="cd00462">
    <property type="entry name" value="PTH"/>
    <property type="match status" value="1"/>
</dbReference>
<proteinExistence type="inferred from homology"/>
<dbReference type="SUPFAM" id="SSF53178">
    <property type="entry name" value="Peptidyl-tRNA hydrolase-like"/>
    <property type="match status" value="1"/>
</dbReference>
<gene>
    <name evidence="7" type="primary">pth</name>
    <name evidence="10" type="ORF">A2V47_00890</name>
</gene>
<dbReference type="InterPro" id="IPR018171">
    <property type="entry name" value="Pept_tRNA_hydro_CS"/>
</dbReference>
<sequence>MKLVVGLGNPGSKYEFTRHNIGFRIVDNLARNMNIEFKKTKSYYSLVSRGIINNHKVILVKPQTFMNLSGRAVNRVFSYYKIPLQDLLIVYDDLNLELGQIRIRKKGSTGGHKGIESIMQYLNSEEIPRLRIGIGNPSVNFNFDCASYVLSNFSHDEEDKIEEVIQLSTEAINMIIGEDGFEKAMRKYNRKLIEP</sequence>
<keyword evidence="4 7" id="KW-0694">RNA-binding</keyword>
<evidence type="ECO:0000313" key="11">
    <source>
        <dbReference type="Proteomes" id="UP000177701"/>
    </source>
</evidence>
<evidence type="ECO:0000256" key="7">
    <source>
        <dbReference type="HAMAP-Rule" id="MF_00083"/>
    </source>
</evidence>
<comment type="catalytic activity">
    <reaction evidence="7 8">
        <text>an N-acyl-L-alpha-aminoacyl-tRNA + H2O = an N-acyl-L-amino acid + a tRNA + H(+)</text>
        <dbReference type="Rhea" id="RHEA:54448"/>
        <dbReference type="Rhea" id="RHEA-COMP:10123"/>
        <dbReference type="Rhea" id="RHEA-COMP:13883"/>
        <dbReference type="ChEBI" id="CHEBI:15377"/>
        <dbReference type="ChEBI" id="CHEBI:15378"/>
        <dbReference type="ChEBI" id="CHEBI:59874"/>
        <dbReference type="ChEBI" id="CHEBI:78442"/>
        <dbReference type="ChEBI" id="CHEBI:138191"/>
        <dbReference type="EC" id="3.1.1.29"/>
    </reaction>
</comment>
<dbReference type="PROSITE" id="PS01195">
    <property type="entry name" value="PEPT_TRNA_HYDROL_1"/>
    <property type="match status" value="1"/>
</dbReference>
<dbReference type="HAMAP" id="MF_00083">
    <property type="entry name" value="Pept_tRNA_hydro_bact"/>
    <property type="match status" value="1"/>
</dbReference>
<protein>
    <recommendedName>
        <fullName evidence="6 7">Peptidyl-tRNA hydrolase</fullName>
        <shortName evidence="7">Pth</shortName>
        <ecNumber evidence="1 7">3.1.1.29</ecNumber>
    </recommendedName>
</protein>
<dbReference type="FunFam" id="3.40.50.1470:FF:000001">
    <property type="entry name" value="Peptidyl-tRNA hydrolase"/>
    <property type="match status" value="1"/>
</dbReference>
<organism evidence="10 11">
    <name type="scientific">Candidatus Sediminicultor quintus</name>
    <dbReference type="NCBI Taxonomy" id="1797291"/>
    <lineage>
        <taxon>Bacteria</taxon>
        <taxon>Pseudomonadati</taxon>
        <taxon>Atribacterota</taxon>
        <taxon>Candidatus Phoenicimicrobiia</taxon>
        <taxon>Candidatus Pheonicimicrobiales</taxon>
        <taxon>Candidatus Phoenicimicrobiaceae</taxon>
        <taxon>Candidatus Sediminicultor</taxon>
    </lineage>
</organism>
<dbReference type="Pfam" id="PF01195">
    <property type="entry name" value="Pept_tRNA_hydro"/>
    <property type="match status" value="1"/>
</dbReference>
<evidence type="ECO:0000256" key="2">
    <source>
        <dbReference type="ARBA" id="ARBA00022555"/>
    </source>
</evidence>
<comment type="caution">
    <text evidence="10">The sequence shown here is derived from an EMBL/GenBank/DDBJ whole genome shotgun (WGS) entry which is preliminary data.</text>
</comment>
<dbReference type="GO" id="GO:0000049">
    <property type="term" value="F:tRNA binding"/>
    <property type="evidence" value="ECO:0007669"/>
    <property type="project" value="UniProtKB-UniRule"/>
</dbReference>
<reference evidence="10 11" key="1">
    <citation type="journal article" date="2016" name="Nat. Commun.">
        <title>Thousands of microbial genomes shed light on interconnected biogeochemical processes in an aquifer system.</title>
        <authorList>
            <person name="Anantharaman K."/>
            <person name="Brown C.T."/>
            <person name="Hug L.A."/>
            <person name="Sharon I."/>
            <person name="Castelle C.J."/>
            <person name="Probst A.J."/>
            <person name="Thomas B.C."/>
            <person name="Singh A."/>
            <person name="Wilkins M.J."/>
            <person name="Karaoz U."/>
            <person name="Brodie E.L."/>
            <person name="Williams K.H."/>
            <person name="Hubbard S.S."/>
            <person name="Banfield J.F."/>
        </authorList>
    </citation>
    <scope>NUCLEOTIDE SEQUENCE [LARGE SCALE GENOMIC DNA]</scope>
</reference>
<dbReference type="NCBIfam" id="TIGR00447">
    <property type="entry name" value="pth"/>
    <property type="match status" value="1"/>
</dbReference>
<dbReference type="InterPro" id="IPR001328">
    <property type="entry name" value="Pept_tRNA_hydro"/>
</dbReference>
<dbReference type="Proteomes" id="UP000177701">
    <property type="component" value="Unassembled WGS sequence"/>
</dbReference>
<dbReference type="STRING" id="1797291.A2V47_00890"/>
<dbReference type="GO" id="GO:0005737">
    <property type="term" value="C:cytoplasm"/>
    <property type="evidence" value="ECO:0007669"/>
    <property type="project" value="UniProtKB-SubCell"/>
</dbReference>
<evidence type="ECO:0000256" key="3">
    <source>
        <dbReference type="ARBA" id="ARBA00022801"/>
    </source>
</evidence>
<feature type="site" description="Discriminates between blocked and unblocked aminoacyl-tRNA" evidence="7">
    <location>
        <position position="9"/>
    </location>
</feature>
<comment type="caution">
    <text evidence="7">Lacks conserved residue(s) required for the propagation of feature annotation.</text>
</comment>
<feature type="binding site" evidence="7">
    <location>
        <position position="14"/>
    </location>
    <ligand>
        <name>tRNA</name>
        <dbReference type="ChEBI" id="CHEBI:17843"/>
    </ligand>
</feature>
<comment type="similarity">
    <text evidence="5 7 9">Belongs to the PTH family.</text>
</comment>
<dbReference type="PANTHER" id="PTHR17224">
    <property type="entry name" value="PEPTIDYL-TRNA HYDROLASE"/>
    <property type="match status" value="1"/>
</dbReference>
<dbReference type="AlphaFoldDB" id="A0A1F5ACT2"/>
<keyword evidence="3 7" id="KW-0378">Hydrolase</keyword>
<keyword evidence="2 7" id="KW-0820">tRNA-binding</keyword>
<evidence type="ECO:0000256" key="8">
    <source>
        <dbReference type="RuleBase" id="RU000673"/>
    </source>
</evidence>
<comment type="function">
    <text evidence="7">Hydrolyzes ribosome-free peptidyl-tRNAs (with 1 or more amino acids incorporated), which drop off the ribosome during protein synthesis, or as a result of ribosome stalling.</text>
</comment>
<dbReference type="Gene3D" id="3.40.50.1470">
    <property type="entry name" value="Peptidyl-tRNA hydrolase"/>
    <property type="match status" value="1"/>
</dbReference>
<dbReference type="GO" id="GO:0004045">
    <property type="term" value="F:peptidyl-tRNA hydrolase activity"/>
    <property type="evidence" value="ECO:0007669"/>
    <property type="project" value="UniProtKB-UniRule"/>
</dbReference>
<feature type="binding site" evidence="7">
    <location>
        <position position="65"/>
    </location>
    <ligand>
        <name>tRNA</name>
        <dbReference type="ChEBI" id="CHEBI:17843"/>
    </ligand>
</feature>
<comment type="subcellular location">
    <subcellularLocation>
        <location evidence="7">Cytoplasm</location>
    </subcellularLocation>
</comment>
<evidence type="ECO:0000256" key="4">
    <source>
        <dbReference type="ARBA" id="ARBA00022884"/>
    </source>
</evidence>
<feature type="site" description="Stabilizes the basic form of H active site to accept a proton" evidence="7">
    <location>
        <position position="92"/>
    </location>
</feature>
<feature type="binding site" evidence="7">
    <location>
        <position position="67"/>
    </location>
    <ligand>
        <name>tRNA</name>
        <dbReference type="ChEBI" id="CHEBI:17843"/>
    </ligand>
</feature>
<comment type="subunit">
    <text evidence="7">Monomer.</text>
</comment>
<evidence type="ECO:0000256" key="5">
    <source>
        <dbReference type="ARBA" id="ARBA00038063"/>
    </source>
</evidence>
<accession>A0A1F5ACT2</accession>
<dbReference type="GO" id="GO:0006515">
    <property type="term" value="P:protein quality control for misfolded or incompletely synthesized proteins"/>
    <property type="evidence" value="ECO:0007669"/>
    <property type="project" value="UniProtKB-UniRule"/>
</dbReference>
<evidence type="ECO:0000313" key="10">
    <source>
        <dbReference type="EMBL" id="OGD15724.1"/>
    </source>
</evidence>
<feature type="active site" description="Proton acceptor" evidence="7">
    <location>
        <position position="19"/>
    </location>
</feature>
<name>A0A1F5ACT2_9BACT</name>
<dbReference type="EMBL" id="MEYH01000049">
    <property type="protein sequence ID" value="OGD15724.1"/>
    <property type="molecule type" value="Genomic_DNA"/>
</dbReference>
<evidence type="ECO:0000256" key="1">
    <source>
        <dbReference type="ARBA" id="ARBA00013260"/>
    </source>
</evidence>
<keyword evidence="7" id="KW-0963">Cytoplasm</keyword>
<comment type="function">
    <text evidence="7">Catalyzes the release of premature peptidyl moieties from peptidyl-tRNA molecules trapped in stalled 50S ribosomal subunits, and thus maintains levels of free tRNAs and 50S ribosomes.</text>
</comment>